<dbReference type="EMBL" id="AQQW01000012">
    <property type="protein sequence ID" value="ETW11428.1"/>
    <property type="molecule type" value="Genomic_DNA"/>
</dbReference>
<evidence type="ECO:0000259" key="12">
    <source>
        <dbReference type="PROSITE" id="PS50928"/>
    </source>
</evidence>
<protein>
    <submittedName>
        <fullName evidence="13">Binding-protein-dependent transport system inner membrane protein</fullName>
    </submittedName>
</protein>
<evidence type="ECO:0000313" key="14">
    <source>
        <dbReference type="Proteomes" id="UP000019063"/>
    </source>
</evidence>
<dbReference type="GO" id="GO:0071916">
    <property type="term" value="F:dipeptide transmembrane transporter activity"/>
    <property type="evidence" value="ECO:0007669"/>
    <property type="project" value="TreeGrafter"/>
</dbReference>
<evidence type="ECO:0000256" key="8">
    <source>
        <dbReference type="ARBA" id="ARBA00023112"/>
    </source>
</evidence>
<comment type="similarity">
    <text evidence="10">Belongs to the binding-protein-dependent transport system permease family. OppBC subfamily.</text>
</comment>
<dbReference type="RefSeq" id="WP_043846315.1">
    <property type="nucleotide sequence ID" value="NZ_AQQW01000012.1"/>
</dbReference>
<dbReference type="Pfam" id="PF19300">
    <property type="entry name" value="BPD_transp_1_N"/>
    <property type="match status" value="1"/>
</dbReference>
<evidence type="ECO:0000256" key="5">
    <source>
        <dbReference type="ARBA" id="ARBA00022692"/>
    </source>
</evidence>
<keyword evidence="2 11" id="KW-0813">Transport</keyword>
<accession>W4HGB8</accession>
<evidence type="ECO:0000256" key="1">
    <source>
        <dbReference type="ARBA" id="ARBA00004651"/>
    </source>
</evidence>
<evidence type="ECO:0000256" key="11">
    <source>
        <dbReference type="RuleBase" id="RU363032"/>
    </source>
</evidence>
<dbReference type="SUPFAM" id="SSF161098">
    <property type="entry name" value="MetI-like"/>
    <property type="match status" value="1"/>
</dbReference>
<evidence type="ECO:0000256" key="10">
    <source>
        <dbReference type="ARBA" id="ARBA00024202"/>
    </source>
</evidence>
<sequence>MARQLAGRFISLIPILLGVSVLVFLLVRLIPGDPVVALLGMEATPEAIAALRARYALDQPWPVQYLAWLGRLLTGDFGRSIQSGREVFPLLMDALLPTLWLSLAATVVSLLIAIPTGVIAATRRDSVADYAASLLSLFGLSMPSFWIGVLLILMFSIHLSILPASGYVSPGEDLGRFLAHLVLPAITLGTALAAAIMRMTRSTMLEVLQADYVRTARAKGMPRRTVIWTHAFSNAQIPIITLIGIQFGQVLGGVVITETIFSWPGIGKLTVDAIFARDYPVVQGAVLLTAALFVLINLVTDIVYTLVDPRLRVS</sequence>
<feature type="transmembrane region" description="Helical" evidence="11">
    <location>
        <begin position="12"/>
        <end position="31"/>
    </location>
</feature>
<comment type="subcellular location">
    <subcellularLocation>
        <location evidence="1 11">Cell membrane</location>
        <topology evidence="1 11">Multi-pass membrane protein</topology>
    </subcellularLocation>
</comment>
<feature type="domain" description="ABC transmembrane type-1" evidence="12">
    <location>
        <begin position="95"/>
        <end position="304"/>
    </location>
</feature>
<dbReference type="InterPro" id="IPR045621">
    <property type="entry name" value="BPD_transp_1_N"/>
</dbReference>
<evidence type="ECO:0000256" key="6">
    <source>
        <dbReference type="ARBA" id="ARBA00022989"/>
    </source>
</evidence>
<keyword evidence="5 11" id="KW-0812">Transmembrane</keyword>
<dbReference type="InterPro" id="IPR050045">
    <property type="entry name" value="Opp2B"/>
</dbReference>
<feature type="transmembrane region" description="Helical" evidence="11">
    <location>
        <begin position="177"/>
        <end position="196"/>
    </location>
</feature>
<dbReference type="eggNOG" id="COG0601">
    <property type="taxonomic scope" value="Bacteria"/>
</dbReference>
<evidence type="ECO:0000256" key="3">
    <source>
        <dbReference type="ARBA" id="ARBA00022475"/>
    </source>
</evidence>
<keyword evidence="9 11" id="KW-0472">Membrane</keyword>
<evidence type="ECO:0000256" key="4">
    <source>
        <dbReference type="ARBA" id="ARBA00022596"/>
    </source>
</evidence>
<dbReference type="CDD" id="cd06261">
    <property type="entry name" value="TM_PBP2"/>
    <property type="match status" value="1"/>
</dbReference>
<evidence type="ECO:0000256" key="7">
    <source>
        <dbReference type="ARBA" id="ARBA00023065"/>
    </source>
</evidence>
<dbReference type="NCBIfam" id="NF045470">
    <property type="entry name" value="Opp2B"/>
    <property type="match status" value="1"/>
</dbReference>
<evidence type="ECO:0000313" key="13">
    <source>
        <dbReference type="EMBL" id="ETW11428.1"/>
    </source>
</evidence>
<evidence type="ECO:0000256" key="2">
    <source>
        <dbReference type="ARBA" id="ARBA00022448"/>
    </source>
</evidence>
<feature type="transmembrane region" description="Helical" evidence="11">
    <location>
        <begin position="134"/>
        <end position="157"/>
    </location>
</feature>
<proteinExistence type="inferred from homology"/>
<dbReference type="Gene3D" id="1.10.3720.10">
    <property type="entry name" value="MetI-like"/>
    <property type="match status" value="1"/>
</dbReference>
<feature type="transmembrane region" description="Helical" evidence="11">
    <location>
        <begin position="99"/>
        <end position="122"/>
    </location>
</feature>
<dbReference type="InterPro" id="IPR035906">
    <property type="entry name" value="MetI-like_sf"/>
</dbReference>
<dbReference type="AlphaFoldDB" id="W4HGB8"/>
<dbReference type="PANTHER" id="PTHR43163">
    <property type="entry name" value="DIPEPTIDE TRANSPORT SYSTEM PERMEASE PROTEIN DPPB-RELATED"/>
    <property type="match status" value="1"/>
</dbReference>
<keyword evidence="6 11" id="KW-1133">Transmembrane helix</keyword>
<reference evidence="13 14" key="1">
    <citation type="journal article" date="2014" name="Antonie Van Leeuwenhoek">
        <title>Roseivivax atlanticus sp. nov., isolated from surface seawater of the Atlantic Ocean.</title>
        <authorList>
            <person name="Li G."/>
            <person name="Lai Q."/>
            <person name="Liu X."/>
            <person name="Sun F."/>
            <person name="Shao Z."/>
        </authorList>
    </citation>
    <scope>NUCLEOTIDE SEQUENCE [LARGE SCALE GENOMIC DNA]</scope>
    <source>
        <strain evidence="13 14">22II-s10s</strain>
    </source>
</reference>
<keyword evidence="7" id="KW-0406">Ion transport</keyword>
<feature type="transmembrane region" description="Helical" evidence="11">
    <location>
        <begin position="281"/>
        <end position="307"/>
    </location>
</feature>
<dbReference type="PROSITE" id="PS50928">
    <property type="entry name" value="ABC_TM1"/>
    <property type="match status" value="1"/>
</dbReference>
<organism evidence="13 14">
    <name type="scientific">Roseivivax marinus</name>
    <dbReference type="NCBI Taxonomy" id="1379903"/>
    <lineage>
        <taxon>Bacteria</taxon>
        <taxon>Pseudomonadati</taxon>
        <taxon>Pseudomonadota</taxon>
        <taxon>Alphaproteobacteria</taxon>
        <taxon>Rhodobacterales</taxon>
        <taxon>Roseobacteraceae</taxon>
        <taxon>Roseivivax</taxon>
    </lineage>
</organism>
<dbReference type="STRING" id="1379903.ATO8_17195"/>
<dbReference type="Pfam" id="PF00528">
    <property type="entry name" value="BPD_transp_1"/>
    <property type="match status" value="1"/>
</dbReference>
<name>W4HGB8_9RHOB</name>
<keyword evidence="4" id="KW-0533">Nickel</keyword>
<keyword evidence="8" id="KW-0921">Nickel transport</keyword>
<keyword evidence="3" id="KW-1003">Cell membrane</keyword>
<dbReference type="GO" id="GO:0005886">
    <property type="term" value="C:plasma membrane"/>
    <property type="evidence" value="ECO:0007669"/>
    <property type="project" value="UniProtKB-SubCell"/>
</dbReference>
<keyword evidence="14" id="KW-1185">Reference proteome</keyword>
<dbReference type="PATRIC" id="fig|1317118.6.peg.3539"/>
<evidence type="ECO:0000256" key="9">
    <source>
        <dbReference type="ARBA" id="ARBA00023136"/>
    </source>
</evidence>
<dbReference type="InterPro" id="IPR000515">
    <property type="entry name" value="MetI-like"/>
</dbReference>
<dbReference type="PANTHER" id="PTHR43163:SF6">
    <property type="entry name" value="DIPEPTIDE TRANSPORT SYSTEM PERMEASE PROTEIN DPPB-RELATED"/>
    <property type="match status" value="1"/>
</dbReference>
<dbReference type="GO" id="GO:0015099">
    <property type="term" value="F:nickel cation transmembrane transporter activity"/>
    <property type="evidence" value="ECO:0007669"/>
    <property type="project" value="InterPro"/>
</dbReference>
<gene>
    <name evidence="13" type="ORF">ATO8_17195</name>
</gene>
<dbReference type="Proteomes" id="UP000019063">
    <property type="component" value="Unassembled WGS sequence"/>
</dbReference>
<comment type="caution">
    <text evidence="13">The sequence shown here is derived from an EMBL/GenBank/DDBJ whole genome shotgun (WGS) entry which is preliminary data.</text>
</comment>